<feature type="repeat" description="ANK" evidence="1">
    <location>
        <begin position="72"/>
        <end position="92"/>
    </location>
</feature>
<dbReference type="InterPro" id="IPR002110">
    <property type="entry name" value="Ankyrin_rpt"/>
</dbReference>
<keyword evidence="1" id="KW-0040">ANK repeat</keyword>
<evidence type="ECO:0000256" key="2">
    <source>
        <dbReference type="SAM" id="MobiDB-lite"/>
    </source>
</evidence>
<dbReference type="PROSITE" id="PS50088">
    <property type="entry name" value="ANK_REPEAT"/>
    <property type="match status" value="1"/>
</dbReference>
<dbReference type="PANTHER" id="PTHR24128">
    <property type="entry name" value="HOMEOBOX PROTEIN WARIAI"/>
    <property type="match status" value="1"/>
</dbReference>
<reference evidence="3" key="1">
    <citation type="journal article" date="2021" name="Front. Plant Sci.">
        <title>Chromosome-Scale Genome Assembly for Chinese Sour Jujube and Insights Into Its Genome Evolution and Domestication Signature.</title>
        <authorList>
            <person name="Shen L.-Y."/>
            <person name="Luo H."/>
            <person name="Wang X.-L."/>
            <person name="Wang X.-M."/>
            <person name="Qiu X.-J."/>
            <person name="Liu H."/>
            <person name="Zhou S.-S."/>
            <person name="Jia K.-H."/>
            <person name="Nie S."/>
            <person name="Bao Y.-T."/>
            <person name="Zhang R.-G."/>
            <person name="Yun Q.-Z."/>
            <person name="Chai Y.-H."/>
            <person name="Lu J.-Y."/>
            <person name="Li Y."/>
            <person name="Zhao S.-W."/>
            <person name="Mao J.-F."/>
            <person name="Jia S.-G."/>
            <person name="Mao Y.-M."/>
        </authorList>
    </citation>
    <scope>NUCLEOTIDE SEQUENCE</scope>
    <source>
        <strain evidence="3">AT0</strain>
        <tissue evidence="3">Leaf</tissue>
    </source>
</reference>
<comment type="caution">
    <text evidence="3">The sequence shown here is derived from an EMBL/GenBank/DDBJ whole genome shotgun (WGS) entry which is preliminary data.</text>
</comment>
<dbReference type="SUPFAM" id="SSF48403">
    <property type="entry name" value="Ankyrin repeat"/>
    <property type="match status" value="1"/>
</dbReference>
<dbReference type="SMART" id="SM00248">
    <property type="entry name" value="ANK"/>
    <property type="match status" value="2"/>
</dbReference>
<evidence type="ECO:0000313" key="3">
    <source>
        <dbReference type="EMBL" id="KAH7529322.1"/>
    </source>
</evidence>
<evidence type="ECO:0000313" key="4">
    <source>
        <dbReference type="Proteomes" id="UP000813462"/>
    </source>
</evidence>
<name>A0A978VG33_ZIZJJ</name>
<gene>
    <name evidence="3" type="ORF">FEM48_Zijuj05G0172100</name>
</gene>
<dbReference type="Proteomes" id="UP000813462">
    <property type="component" value="Unassembled WGS sequence"/>
</dbReference>
<dbReference type="AlphaFoldDB" id="A0A978VG33"/>
<dbReference type="PROSITE" id="PS50297">
    <property type="entry name" value="ANK_REP_REGION"/>
    <property type="match status" value="1"/>
</dbReference>
<feature type="compositionally biased region" description="Low complexity" evidence="2">
    <location>
        <begin position="155"/>
        <end position="171"/>
    </location>
</feature>
<evidence type="ECO:0000256" key="1">
    <source>
        <dbReference type="PROSITE-ProRule" id="PRU00023"/>
    </source>
</evidence>
<dbReference type="InterPro" id="IPR036770">
    <property type="entry name" value="Ankyrin_rpt-contain_sf"/>
</dbReference>
<feature type="region of interest" description="Disordered" evidence="2">
    <location>
        <begin position="146"/>
        <end position="171"/>
    </location>
</feature>
<proteinExistence type="predicted"/>
<dbReference type="Gene3D" id="1.25.40.20">
    <property type="entry name" value="Ankyrin repeat-containing domain"/>
    <property type="match status" value="1"/>
</dbReference>
<sequence length="171" mass="18995">MEENLKTAAENGDINMIYISLSEDPYLLDHIDHVPFIHTSLHIAASSCHVQFAKEIMRLKPSFARKLNQEGEGRTPLHYVAEQGDVDLLIKLSSACPLSIEDVTVQNETALHNAVKNQRGLTALDISNPNNRQVRETLLPARALDAPGGVWQDDNNNTSTNNTQHNSSHHN</sequence>
<protein>
    <recommendedName>
        <fullName evidence="5">Ankyrin repeat-containing protein BDA1-like</fullName>
    </recommendedName>
</protein>
<organism evidence="3 4">
    <name type="scientific">Ziziphus jujuba var. spinosa</name>
    <dbReference type="NCBI Taxonomy" id="714518"/>
    <lineage>
        <taxon>Eukaryota</taxon>
        <taxon>Viridiplantae</taxon>
        <taxon>Streptophyta</taxon>
        <taxon>Embryophyta</taxon>
        <taxon>Tracheophyta</taxon>
        <taxon>Spermatophyta</taxon>
        <taxon>Magnoliopsida</taxon>
        <taxon>eudicotyledons</taxon>
        <taxon>Gunneridae</taxon>
        <taxon>Pentapetalae</taxon>
        <taxon>rosids</taxon>
        <taxon>fabids</taxon>
        <taxon>Rosales</taxon>
        <taxon>Rhamnaceae</taxon>
        <taxon>Paliureae</taxon>
        <taxon>Ziziphus</taxon>
    </lineage>
</organism>
<dbReference type="PANTHER" id="PTHR24128:SF24">
    <property type="entry name" value="ANKYRIN REPEAT PROTEIN"/>
    <property type="match status" value="1"/>
</dbReference>
<dbReference type="Pfam" id="PF12796">
    <property type="entry name" value="Ank_2"/>
    <property type="match status" value="1"/>
</dbReference>
<evidence type="ECO:0008006" key="5">
    <source>
        <dbReference type="Google" id="ProtNLM"/>
    </source>
</evidence>
<accession>A0A978VG33</accession>
<dbReference type="EMBL" id="JAEACU010000005">
    <property type="protein sequence ID" value="KAH7529322.1"/>
    <property type="molecule type" value="Genomic_DNA"/>
</dbReference>